<dbReference type="EMBL" id="MGKT01000009">
    <property type="protein sequence ID" value="OGN30722.1"/>
    <property type="molecule type" value="Genomic_DNA"/>
</dbReference>
<dbReference type="Proteomes" id="UP000177111">
    <property type="component" value="Unassembled WGS sequence"/>
</dbReference>
<protein>
    <recommendedName>
        <fullName evidence="3">DUF4258 domain-containing protein</fullName>
    </recommendedName>
</protein>
<proteinExistence type="predicted"/>
<organism evidence="1 2">
    <name type="scientific">Candidatus Yanofskybacteria bacterium RIFCSPLOWO2_02_FULL_44_18</name>
    <dbReference type="NCBI Taxonomy" id="1802705"/>
    <lineage>
        <taxon>Bacteria</taxon>
        <taxon>Candidatus Yanofskyibacteriota</taxon>
    </lineage>
</organism>
<name>A0A1F8GZ72_9BACT</name>
<comment type="caution">
    <text evidence="1">The sequence shown here is derived from an EMBL/GenBank/DDBJ whole genome shotgun (WGS) entry which is preliminary data.</text>
</comment>
<reference evidence="1 2" key="1">
    <citation type="journal article" date="2016" name="Nat. Commun.">
        <title>Thousands of microbial genomes shed light on interconnected biogeochemical processes in an aquifer system.</title>
        <authorList>
            <person name="Anantharaman K."/>
            <person name="Brown C.T."/>
            <person name="Hug L.A."/>
            <person name="Sharon I."/>
            <person name="Castelle C.J."/>
            <person name="Probst A.J."/>
            <person name="Thomas B.C."/>
            <person name="Singh A."/>
            <person name="Wilkins M.J."/>
            <person name="Karaoz U."/>
            <person name="Brodie E.L."/>
            <person name="Williams K.H."/>
            <person name="Hubbard S.S."/>
            <person name="Banfield J.F."/>
        </authorList>
    </citation>
    <scope>NUCLEOTIDE SEQUENCE [LARGE SCALE GENOMIC DNA]</scope>
</reference>
<evidence type="ECO:0000313" key="1">
    <source>
        <dbReference type="EMBL" id="OGN30722.1"/>
    </source>
</evidence>
<sequence>MFRIPKNDAKYHWTNHVVRKMLFYGLSPDRVKRIIRSPKRVEKGIVPETIAVMQPAGTKQRPYEIWSMYSKRGQKKIIITAWRYPGISPIRDEIPIPADIISELKSEGILK</sequence>
<dbReference type="AlphaFoldDB" id="A0A1F8GZ72"/>
<evidence type="ECO:0008006" key="3">
    <source>
        <dbReference type="Google" id="ProtNLM"/>
    </source>
</evidence>
<accession>A0A1F8GZ72</accession>
<evidence type="ECO:0000313" key="2">
    <source>
        <dbReference type="Proteomes" id="UP000177111"/>
    </source>
</evidence>
<gene>
    <name evidence="1" type="ORF">A3I96_00110</name>
</gene>